<protein>
    <submittedName>
        <fullName evidence="2">HTH OST-type domain-containing protein</fullName>
    </submittedName>
</protein>
<reference evidence="2" key="1">
    <citation type="submission" date="2022-11" db="UniProtKB">
        <authorList>
            <consortium name="WormBaseParasite"/>
        </authorList>
    </citation>
    <scope>IDENTIFICATION</scope>
</reference>
<accession>A0AC34QPX0</accession>
<sequence>MAKKKVAAPIRERMPPDDFEKIRSQVHTVVSTAVRGIAMFGYDFSELAKGHGYTAVQLLDMMVEDVIVGTNRDKYWIQAMVKQDTKHVQDLIQRTR</sequence>
<dbReference type="WBParaSite" id="JU765_v2.g18189.t3">
    <property type="protein sequence ID" value="JU765_v2.g18189.t3"/>
    <property type="gene ID" value="JU765_v2.g18189"/>
</dbReference>
<evidence type="ECO:0000313" key="1">
    <source>
        <dbReference type="Proteomes" id="UP000887576"/>
    </source>
</evidence>
<evidence type="ECO:0000313" key="2">
    <source>
        <dbReference type="WBParaSite" id="JU765_v2.g18189.t3"/>
    </source>
</evidence>
<name>A0AC34QPX0_9BILA</name>
<dbReference type="Proteomes" id="UP000887576">
    <property type="component" value="Unplaced"/>
</dbReference>
<proteinExistence type="predicted"/>
<organism evidence="1 2">
    <name type="scientific">Panagrolaimus sp. JU765</name>
    <dbReference type="NCBI Taxonomy" id="591449"/>
    <lineage>
        <taxon>Eukaryota</taxon>
        <taxon>Metazoa</taxon>
        <taxon>Ecdysozoa</taxon>
        <taxon>Nematoda</taxon>
        <taxon>Chromadorea</taxon>
        <taxon>Rhabditida</taxon>
        <taxon>Tylenchina</taxon>
        <taxon>Panagrolaimomorpha</taxon>
        <taxon>Panagrolaimoidea</taxon>
        <taxon>Panagrolaimidae</taxon>
        <taxon>Panagrolaimus</taxon>
    </lineage>
</organism>